<dbReference type="Proteomes" id="UP000838763">
    <property type="component" value="Unassembled WGS sequence"/>
</dbReference>
<dbReference type="AlphaFoldDB" id="A0A9P1M7Y1"/>
<evidence type="ECO:0000313" key="1">
    <source>
        <dbReference type="EMBL" id="CAI4211752.1"/>
    </source>
</evidence>
<accession>A0A9P1M7Y1</accession>
<proteinExistence type="predicted"/>
<organism evidence="1 2">
    <name type="scientific">Parascedosporium putredinis</name>
    <dbReference type="NCBI Taxonomy" id="1442378"/>
    <lineage>
        <taxon>Eukaryota</taxon>
        <taxon>Fungi</taxon>
        <taxon>Dikarya</taxon>
        <taxon>Ascomycota</taxon>
        <taxon>Pezizomycotina</taxon>
        <taxon>Sordariomycetes</taxon>
        <taxon>Hypocreomycetidae</taxon>
        <taxon>Microascales</taxon>
        <taxon>Microascaceae</taxon>
        <taxon>Parascedosporium</taxon>
    </lineage>
</organism>
<dbReference type="EMBL" id="CALLCH030000002">
    <property type="protein sequence ID" value="CAI4211752.1"/>
    <property type="molecule type" value="Genomic_DNA"/>
</dbReference>
<keyword evidence="2" id="KW-1185">Reference proteome</keyword>
<protein>
    <submittedName>
        <fullName evidence="1">Uncharacterized protein</fullName>
    </submittedName>
</protein>
<sequence>MNTALKFVTPGHPTEIHVPFTEGCLYFRRRPSLLNFPREIRDLIYHFTLVEPPRWTKHHNALCRYAVVDTATNVFHFWTGFEFLRDVRENLRDEYKALIQHVVIMHHTMHDFPDPGPFDNVDQCAVWELVLTCSGLRSLEVPDDMCNAASDYPEYAAKLAVHLPHLERFAINILMLRTYDPATCPVAGNLPRTCTS</sequence>
<reference evidence="1" key="1">
    <citation type="submission" date="2022-11" db="EMBL/GenBank/DDBJ databases">
        <authorList>
            <person name="Scott C."/>
            <person name="Bruce N."/>
        </authorList>
    </citation>
    <scope>NUCLEOTIDE SEQUENCE</scope>
</reference>
<comment type="caution">
    <text evidence="1">The sequence shown here is derived from an EMBL/GenBank/DDBJ whole genome shotgun (WGS) entry which is preliminary data.</text>
</comment>
<name>A0A9P1M7Y1_9PEZI</name>
<evidence type="ECO:0000313" key="2">
    <source>
        <dbReference type="Proteomes" id="UP000838763"/>
    </source>
</evidence>
<dbReference type="OrthoDB" id="62952at2759"/>
<gene>
    <name evidence="1" type="ORF">PPNO1_LOCUS1526</name>
</gene>